<dbReference type="Gene3D" id="1.10.10.2050">
    <property type="match status" value="1"/>
</dbReference>
<comment type="similarity">
    <text evidence="1">Belongs to the pseudouridine synthase Pus10 family.</text>
</comment>
<evidence type="ECO:0000256" key="2">
    <source>
        <dbReference type="ARBA" id="ARBA00012787"/>
    </source>
</evidence>
<reference evidence="10 11" key="1">
    <citation type="submission" date="2020-08" db="EMBL/GenBank/DDBJ databases">
        <authorList>
            <person name="Hejnol A."/>
        </authorList>
    </citation>
    <scope>NUCLEOTIDE SEQUENCE [LARGE SCALE GENOMIC DNA]</scope>
</reference>
<evidence type="ECO:0000313" key="11">
    <source>
        <dbReference type="Proteomes" id="UP000549394"/>
    </source>
</evidence>
<evidence type="ECO:0000259" key="8">
    <source>
        <dbReference type="Pfam" id="PF21237"/>
    </source>
</evidence>
<dbReference type="Gene3D" id="3.30.70.3190">
    <property type="match status" value="1"/>
</dbReference>
<dbReference type="FunFam" id="3.30.70.3190:FF:000001">
    <property type="entry name" value="tRNA pseudouridine synthase Pus10"/>
    <property type="match status" value="1"/>
</dbReference>
<dbReference type="Proteomes" id="UP000549394">
    <property type="component" value="Unassembled WGS sequence"/>
</dbReference>
<dbReference type="PANTHER" id="PTHR21568:SF0">
    <property type="entry name" value="TRNA PSEUDOURIDINE SYNTHASE PUS10"/>
    <property type="match status" value="1"/>
</dbReference>
<evidence type="ECO:0000259" key="9">
    <source>
        <dbReference type="Pfam" id="PF21238"/>
    </source>
</evidence>
<dbReference type="GO" id="GO:0031119">
    <property type="term" value="P:tRNA pseudouridine synthesis"/>
    <property type="evidence" value="ECO:0007669"/>
    <property type="project" value="TreeGrafter"/>
</dbReference>
<feature type="domain" description="Pus10 N-terminal eukaryotes" evidence="8">
    <location>
        <begin position="86"/>
        <end position="258"/>
    </location>
</feature>
<evidence type="ECO:0000313" key="10">
    <source>
        <dbReference type="EMBL" id="CAD5116681.1"/>
    </source>
</evidence>
<accession>A0A7I8VMW9</accession>
<name>A0A7I8VMW9_9ANNE</name>
<dbReference type="NCBIfam" id="TIGR01213">
    <property type="entry name" value="pseudo_Pus10arc"/>
    <property type="match status" value="1"/>
</dbReference>
<evidence type="ECO:0000256" key="7">
    <source>
        <dbReference type="ARBA" id="ARBA00083669"/>
    </source>
</evidence>
<evidence type="ECO:0000256" key="1">
    <source>
        <dbReference type="ARBA" id="ARBA00009652"/>
    </source>
</evidence>
<protein>
    <recommendedName>
        <fullName evidence="2">tRNA pseudouridine(55) synthase</fullName>
        <ecNumber evidence="2">5.4.99.25</ecNumber>
    </recommendedName>
    <alternativeName>
        <fullName evidence="7">tRNA pseudouridine 55 synthase</fullName>
    </alternativeName>
    <alternativeName>
        <fullName evidence="5">tRNA pseudouridylate synthase</fullName>
    </alternativeName>
    <alternativeName>
        <fullName evidence="6">tRNA-uridine isomerase</fullName>
    </alternativeName>
</protein>
<proteinExistence type="inferred from homology"/>
<gene>
    <name evidence="10" type="ORF">DGYR_LOCUS5282</name>
</gene>
<keyword evidence="11" id="KW-1185">Reference proteome</keyword>
<dbReference type="Pfam" id="PF21237">
    <property type="entry name" value="Pus10_N_euk"/>
    <property type="match status" value="1"/>
</dbReference>
<dbReference type="SUPFAM" id="SSF55120">
    <property type="entry name" value="Pseudouridine synthase"/>
    <property type="match status" value="1"/>
</dbReference>
<keyword evidence="3" id="KW-0819">tRNA processing</keyword>
<feature type="domain" description="Pus10-like C-terminal" evidence="9">
    <location>
        <begin position="268"/>
        <end position="500"/>
    </location>
</feature>
<organism evidence="10 11">
    <name type="scientific">Dimorphilus gyrociliatus</name>
    <dbReference type="NCBI Taxonomy" id="2664684"/>
    <lineage>
        <taxon>Eukaryota</taxon>
        <taxon>Metazoa</taxon>
        <taxon>Spiralia</taxon>
        <taxon>Lophotrochozoa</taxon>
        <taxon>Annelida</taxon>
        <taxon>Polychaeta</taxon>
        <taxon>Polychaeta incertae sedis</taxon>
        <taxon>Dinophilidae</taxon>
        <taxon>Dimorphilus</taxon>
    </lineage>
</organism>
<evidence type="ECO:0000256" key="3">
    <source>
        <dbReference type="ARBA" id="ARBA00022694"/>
    </source>
</evidence>
<dbReference type="GO" id="GO:0160148">
    <property type="term" value="F:tRNA pseudouridine(55) synthase activity"/>
    <property type="evidence" value="ECO:0007669"/>
    <property type="project" value="UniProtKB-EC"/>
</dbReference>
<dbReference type="OrthoDB" id="271937at2759"/>
<evidence type="ECO:0000256" key="4">
    <source>
        <dbReference type="ARBA" id="ARBA00023235"/>
    </source>
</evidence>
<keyword evidence="4" id="KW-0413">Isomerase</keyword>
<dbReference type="InterPro" id="IPR039894">
    <property type="entry name" value="Pus10-like"/>
</dbReference>
<dbReference type="Pfam" id="PF21238">
    <property type="entry name" value="Pus10_C"/>
    <property type="match status" value="1"/>
</dbReference>
<comment type="caution">
    <text evidence="10">The sequence shown here is derived from an EMBL/GenBank/DDBJ whole genome shotgun (WGS) entry which is preliminary data.</text>
</comment>
<dbReference type="AlphaFoldDB" id="A0A7I8VMW9"/>
<dbReference type="EMBL" id="CAJFCJ010000006">
    <property type="protein sequence ID" value="CAD5116681.1"/>
    <property type="molecule type" value="Genomic_DNA"/>
</dbReference>
<dbReference type="InterPro" id="IPR048742">
    <property type="entry name" value="Pus10_N_euk"/>
</dbReference>
<dbReference type="EC" id="5.4.99.25" evidence="2"/>
<sequence>MSDKMDINVIPDKKLTTKYVSSLSKIYWKDEESFKKTIAALNSYGVCPRCCLRFLAIDNQSIYRSSFQWMADFLKEREETMCSNICCACLGVLQEKYCREEFRKEIIKTLMEAKYEYDSFFVAITLPVSTMMREHSIWLKLAEQDKTAFNDYRRRDLASLKDCWKWVNGDDLGESLGRKSEYSTESACFEISLNFSHKTQFRECYPLDDYFEEFRKRKSDDIVYTRSSVQRALVKLSDDRFRKLYSSPPTIPKDECTVEIQFKQDSIFVAGRYNKYSRKLSQTPWVLDSGERRTNSSVQEMLCDSIKSHFKADSFVFTSSGREDVDVKMLGEGRPFIVELINPHVTTISKSELKDITKKINTQKDIGVRDLQLALRSDTMKLKEGEEQKKKSYSAFCWSKEPITQEELDSKLSNIKDLKVNQRTPIRVLHRRTNSYRTKMIYSLEAKSINEKHFILYLTTQAGTYIKEFVHSDFGRTTPSLGSILGVECDILELNVTAVDLDWPERLGDEEK</sequence>
<dbReference type="InterPro" id="IPR048741">
    <property type="entry name" value="Pus10-like_C"/>
</dbReference>
<dbReference type="GO" id="GO:0003723">
    <property type="term" value="F:RNA binding"/>
    <property type="evidence" value="ECO:0007669"/>
    <property type="project" value="InterPro"/>
</dbReference>
<dbReference type="FunFam" id="3.30.70.2510:FF:000001">
    <property type="entry name" value="tRNA pseudouridine synthase Pus10"/>
    <property type="match status" value="1"/>
</dbReference>
<dbReference type="Gene3D" id="3.30.70.2510">
    <property type="match status" value="1"/>
</dbReference>
<dbReference type="InterPro" id="IPR020103">
    <property type="entry name" value="PsdUridine_synth_cat_dom_sf"/>
</dbReference>
<dbReference type="PANTHER" id="PTHR21568">
    <property type="entry name" value="TRNA PSEUDOURIDINE SYNTHASE PUS10"/>
    <property type="match status" value="1"/>
</dbReference>
<evidence type="ECO:0000256" key="6">
    <source>
        <dbReference type="ARBA" id="ARBA00079393"/>
    </source>
</evidence>
<evidence type="ECO:0000256" key="5">
    <source>
        <dbReference type="ARBA" id="ARBA00075270"/>
    </source>
</evidence>